<dbReference type="Pfam" id="PF02374">
    <property type="entry name" value="ArsA_ATPase"/>
    <property type="match status" value="1"/>
</dbReference>
<dbReference type="Gene3D" id="3.40.50.300">
    <property type="entry name" value="P-loop containing nucleotide triphosphate hydrolases"/>
    <property type="match status" value="1"/>
</dbReference>
<dbReference type="Gene3D" id="2.60.40.790">
    <property type="match status" value="1"/>
</dbReference>
<gene>
    <name evidence="5" type="primary">arsA</name>
    <name evidence="5" type="ORF">ERS450000_02399</name>
</gene>
<dbReference type="PANTHER" id="PTHR10803:SF3">
    <property type="entry name" value="ATPASE GET3"/>
    <property type="match status" value="1"/>
</dbReference>
<sequence>MFVGKGGVGKTTLACASALAYARAGQDVLLASLDQAHSVGDAFGFRFPHDPGAVAGIVRVAPGLDVIELDSLALLEDRYREVVRMLSAGGTHTHDLGLDPGALEPAELTGLPGVQELLALTELAAFADEDDWDVLVVDCPPSADLLRIVSAPQTLLDYLDRLWPPHARAMSAAGPDPRRAILAATVARIVAAVTRVRDLLADHDRTGLRLVTVAERVAVAETRRVRSAAALLGLRLDAVVVNKMLPATPAPAGPLEAAHPAVHWYRNRRAEQQAVVDRLRAELDDVPVLLAQHSGPEPVGAEALSLLSYEPLDAPPPEHTARENARKRGIPDGEPDTRAESTRVGARSGEPVVRWESGTGVDAVYALRMRLPVVDAATLRLGRVEDDLIVGADGVRRRVRLAPVLRRCTVEGAELDAGHLTVRFRPDPALWPAEGR</sequence>
<accession>A0A0H5NNF9</accession>
<dbReference type="NCBIfam" id="TIGR00345">
    <property type="entry name" value="GET3_arsA_TRC40"/>
    <property type="match status" value="1"/>
</dbReference>
<dbReference type="InterPro" id="IPR027417">
    <property type="entry name" value="P-loop_NTPase"/>
</dbReference>
<dbReference type="GO" id="GO:0016887">
    <property type="term" value="F:ATP hydrolysis activity"/>
    <property type="evidence" value="ECO:0007669"/>
    <property type="project" value="InterPro"/>
</dbReference>
<dbReference type="RefSeq" id="WP_060592567.1">
    <property type="nucleotide sequence ID" value="NZ_CP031418.1"/>
</dbReference>
<dbReference type="InterPro" id="IPR016300">
    <property type="entry name" value="ATPase_ArsA/GET3"/>
</dbReference>
<evidence type="ECO:0000256" key="2">
    <source>
        <dbReference type="SAM" id="MobiDB-lite"/>
    </source>
</evidence>
<name>A0A0H5NNF9_NOCFR</name>
<reference evidence="6" key="1">
    <citation type="submission" date="2015-03" db="EMBL/GenBank/DDBJ databases">
        <authorList>
            <consortium name="Pathogen Informatics"/>
        </authorList>
    </citation>
    <scope>NUCLEOTIDE SEQUENCE [LARGE SCALE GENOMIC DNA]</scope>
    <source>
        <strain evidence="6">NCTC11134</strain>
    </source>
</reference>
<dbReference type="InterPro" id="IPR040612">
    <property type="entry name" value="ArsA_HSP20-like"/>
</dbReference>
<dbReference type="Proteomes" id="UP000057820">
    <property type="component" value="Chromosome 1"/>
</dbReference>
<dbReference type="CDD" id="cd02035">
    <property type="entry name" value="ArsA"/>
    <property type="match status" value="1"/>
</dbReference>
<evidence type="ECO:0000313" key="6">
    <source>
        <dbReference type="Proteomes" id="UP000057820"/>
    </source>
</evidence>
<dbReference type="SUPFAM" id="SSF52540">
    <property type="entry name" value="P-loop containing nucleoside triphosphate hydrolases"/>
    <property type="match status" value="1"/>
</dbReference>
<evidence type="ECO:0000256" key="1">
    <source>
        <dbReference type="ARBA" id="ARBA00011040"/>
    </source>
</evidence>
<organism evidence="5 6">
    <name type="scientific">Nocardia farcinica</name>
    <dbReference type="NCBI Taxonomy" id="37329"/>
    <lineage>
        <taxon>Bacteria</taxon>
        <taxon>Bacillati</taxon>
        <taxon>Actinomycetota</taxon>
        <taxon>Actinomycetes</taxon>
        <taxon>Mycobacteriales</taxon>
        <taxon>Nocardiaceae</taxon>
        <taxon>Nocardia</taxon>
    </lineage>
</organism>
<evidence type="ECO:0000259" key="4">
    <source>
        <dbReference type="Pfam" id="PF17886"/>
    </source>
</evidence>
<dbReference type="KEGG" id="nfr:ERS450000_02399"/>
<evidence type="ECO:0000259" key="3">
    <source>
        <dbReference type="Pfam" id="PF02374"/>
    </source>
</evidence>
<feature type="region of interest" description="Disordered" evidence="2">
    <location>
        <begin position="311"/>
        <end position="350"/>
    </location>
</feature>
<dbReference type="EC" id="3.6.3.16" evidence="5"/>
<dbReference type="EMBL" id="LN868938">
    <property type="protein sequence ID" value="CRY77435.1"/>
    <property type="molecule type" value="Genomic_DNA"/>
</dbReference>
<dbReference type="InterPro" id="IPR025723">
    <property type="entry name" value="ArsA/GET3_ATPase-like"/>
</dbReference>
<dbReference type="InterPro" id="IPR008978">
    <property type="entry name" value="HSP20-like_chaperone"/>
</dbReference>
<protein>
    <submittedName>
        <fullName evidence="5">Arsenical pump-driving ATPase</fullName>
        <ecNumber evidence="5">3.6.3.16</ecNumber>
    </submittedName>
</protein>
<dbReference type="AlphaFoldDB" id="A0A0H5NNF9"/>
<evidence type="ECO:0000313" key="5">
    <source>
        <dbReference type="EMBL" id="CRY77435.1"/>
    </source>
</evidence>
<feature type="domain" description="ArsA HSP20-like" evidence="4">
    <location>
        <begin position="364"/>
        <end position="424"/>
    </location>
</feature>
<proteinExistence type="inferred from homology"/>
<comment type="similarity">
    <text evidence="1">Belongs to the arsA ATPase family.</text>
</comment>
<dbReference type="GO" id="GO:0005524">
    <property type="term" value="F:ATP binding"/>
    <property type="evidence" value="ECO:0007669"/>
    <property type="project" value="InterPro"/>
</dbReference>
<dbReference type="PANTHER" id="PTHR10803">
    <property type="entry name" value="ARSENICAL PUMP-DRIVING ATPASE ARSENITE-TRANSLOCATING ATPASE"/>
    <property type="match status" value="1"/>
</dbReference>
<dbReference type="Pfam" id="PF17886">
    <property type="entry name" value="ArsA_HSP20"/>
    <property type="match status" value="1"/>
</dbReference>
<keyword evidence="5" id="KW-0378">Hydrolase</keyword>
<feature type="domain" description="ArsA/GET3 Anion-transporting ATPase-like" evidence="3">
    <location>
        <begin position="1"/>
        <end position="308"/>
    </location>
</feature>
<feature type="compositionally biased region" description="Basic and acidic residues" evidence="2">
    <location>
        <begin position="319"/>
        <end position="341"/>
    </location>
</feature>